<protein>
    <submittedName>
        <fullName evidence="1">Uncharacterized protein</fullName>
    </submittedName>
</protein>
<sequence length="64" mass="6885">MSGVSMHDSELISLHHKSRNSQAHGSLHKTSGQADISRFYCSHGGCNGETWELQVASLGGCGWI</sequence>
<organism evidence="1 2">
    <name type="scientific">Plutella xylostella</name>
    <name type="common">Diamondback moth</name>
    <name type="synonym">Plutella maculipennis</name>
    <dbReference type="NCBI Taxonomy" id="51655"/>
    <lineage>
        <taxon>Eukaryota</taxon>
        <taxon>Metazoa</taxon>
        <taxon>Ecdysozoa</taxon>
        <taxon>Arthropoda</taxon>
        <taxon>Hexapoda</taxon>
        <taxon>Insecta</taxon>
        <taxon>Pterygota</taxon>
        <taxon>Neoptera</taxon>
        <taxon>Endopterygota</taxon>
        <taxon>Lepidoptera</taxon>
        <taxon>Glossata</taxon>
        <taxon>Ditrysia</taxon>
        <taxon>Yponomeutoidea</taxon>
        <taxon>Plutellidae</taxon>
        <taxon>Plutella</taxon>
    </lineage>
</organism>
<dbReference type="Proteomes" id="UP000823941">
    <property type="component" value="Chromosome 9"/>
</dbReference>
<name>A0ABQ7QTE8_PLUXY</name>
<reference evidence="1 2" key="1">
    <citation type="submission" date="2021-06" db="EMBL/GenBank/DDBJ databases">
        <title>A haploid diamondback moth (Plutella xylostella L.) genome assembly resolves 31 chromosomes and identifies a diamide resistance mutation.</title>
        <authorList>
            <person name="Ward C.M."/>
            <person name="Perry K.D."/>
            <person name="Baker G."/>
            <person name="Powis K."/>
            <person name="Heckel D.G."/>
            <person name="Baxter S.W."/>
        </authorList>
    </citation>
    <scope>NUCLEOTIDE SEQUENCE [LARGE SCALE GENOMIC DNA]</scope>
    <source>
        <strain evidence="1 2">LV</strain>
        <tissue evidence="1">Single pupa</tissue>
    </source>
</reference>
<gene>
    <name evidence="1" type="ORF">JYU34_006990</name>
</gene>
<proteinExistence type="predicted"/>
<keyword evidence="2" id="KW-1185">Reference proteome</keyword>
<evidence type="ECO:0000313" key="2">
    <source>
        <dbReference type="Proteomes" id="UP000823941"/>
    </source>
</evidence>
<evidence type="ECO:0000313" key="1">
    <source>
        <dbReference type="EMBL" id="KAG7308294.1"/>
    </source>
</evidence>
<comment type="caution">
    <text evidence="1">The sequence shown here is derived from an EMBL/GenBank/DDBJ whole genome shotgun (WGS) entry which is preliminary data.</text>
</comment>
<accession>A0ABQ7QTE8</accession>
<dbReference type="EMBL" id="JAHIBW010000009">
    <property type="protein sequence ID" value="KAG7308294.1"/>
    <property type="molecule type" value="Genomic_DNA"/>
</dbReference>